<dbReference type="InterPro" id="IPR036514">
    <property type="entry name" value="SGNH_hydro_sf"/>
</dbReference>
<name>A0A124G9I4_9ACTN</name>
<dbReference type="EMBL" id="LLZH01000281">
    <property type="protein sequence ID" value="KUL29231.1"/>
    <property type="molecule type" value="Genomic_DNA"/>
</dbReference>
<gene>
    <name evidence="2" type="ORF">ADL15_29175</name>
</gene>
<feature type="domain" description="SGNH hydrolase-type esterase" evidence="1">
    <location>
        <begin position="205"/>
        <end position="393"/>
    </location>
</feature>
<dbReference type="PANTHER" id="PTHR43784:SF2">
    <property type="entry name" value="GDSL-LIKE LIPASE_ACYLHYDROLASE, PUTATIVE (AFU_ORTHOLOGUE AFUA_2G00820)-RELATED"/>
    <property type="match status" value="1"/>
</dbReference>
<sequence>MAGSTILLLTACNTAPPYASGASAPPSAGASPSAPAGPAWVATWGVAMTDGGQAFAKQTLRQIVHTSVGGDGARLKISNAFGTQPLVLGGVRIAQRVKDAAIDPVTDTAVTFGGKTTVTLAPGASVVSDRAEFAVAADTDLAVSVYLPAATGETTRHPLGTQTNFIGTGDQAAATTISGATAVSSYFFLTALDVVNQEAAGTVVAFGASITDGRGSTPGANLRWPDLLADRLRASGRTFGVVNTGISGNRLTKNGKDGRGESAPKRFQRDVLDRTGVAWVLISDDPLNDLGSRKPVTSDQIIAVLKQLIARAHAADIRVICSTLTPFERAGYWSARGEQGRTAYNAFVRSPESGCDQVLAQDTATQDPADPTRFLAVNDSGDHLHPGDKGMQAIAGAVDLDWFGPATR</sequence>
<dbReference type="InterPro" id="IPR053140">
    <property type="entry name" value="GDSL_Rv0518-like"/>
</dbReference>
<evidence type="ECO:0000313" key="3">
    <source>
        <dbReference type="Proteomes" id="UP000053244"/>
    </source>
</evidence>
<dbReference type="PANTHER" id="PTHR43784">
    <property type="entry name" value="GDSL-LIKE LIPASE/ACYLHYDROLASE, PUTATIVE (AFU_ORTHOLOGUE AFUA_2G00820)-RELATED"/>
    <property type="match status" value="1"/>
</dbReference>
<evidence type="ECO:0000259" key="1">
    <source>
        <dbReference type="Pfam" id="PF13472"/>
    </source>
</evidence>
<dbReference type="Gene3D" id="3.40.50.1110">
    <property type="entry name" value="SGNH hydrolase"/>
    <property type="match status" value="1"/>
</dbReference>
<dbReference type="AlphaFoldDB" id="A0A124G9I4"/>
<keyword evidence="3" id="KW-1185">Reference proteome</keyword>
<reference evidence="2 3" key="1">
    <citation type="submission" date="2015-10" db="EMBL/GenBank/DDBJ databases">
        <authorList>
            <person name="Gilbert D.G."/>
        </authorList>
    </citation>
    <scope>NUCLEOTIDE SEQUENCE [LARGE SCALE GENOMIC DNA]</scope>
    <source>
        <strain evidence="2 3">NRRL B-16712</strain>
    </source>
</reference>
<dbReference type="SUPFAM" id="SSF52266">
    <property type="entry name" value="SGNH hydrolase"/>
    <property type="match status" value="1"/>
</dbReference>
<dbReference type="Proteomes" id="UP000053244">
    <property type="component" value="Unassembled WGS sequence"/>
</dbReference>
<accession>A0A124G9I4</accession>
<evidence type="ECO:0000313" key="2">
    <source>
        <dbReference type="EMBL" id="KUL29231.1"/>
    </source>
</evidence>
<organism evidence="2 3">
    <name type="scientific">Actinoplanes awajinensis subsp. mycoplanecinus</name>
    <dbReference type="NCBI Taxonomy" id="135947"/>
    <lineage>
        <taxon>Bacteria</taxon>
        <taxon>Bacillati</taxon>
        <taxon>Actinomycetota</taxon>
        <taxon>Actinomycetes</taxon>
        <taxon>Micromonosporales</taxon>
        <taxon>Micromonosporaceae</taxon>
        <taxon>Actinoplanes</taxon>
    </lineage>
</organism>
<proteinExistence type="predicted"/>
<dbReference type="Pfam" id="PF13472">
    <property type="entry name" value="Lipase_GDSL_2"/>
    <property type="match status" value="1"/>
</dbReference>
<comment type="caution">
    <text evidence="2">The sequence shown here is derived from an EMBL/GenBank/DDBJ whole genome shotgun (WGS) entry which is preliminary data.</text>
</comment>
<protein>
    <recommendedName>
        <fullName evidence="1">SGNH hydrolase-type esterase domain-containing protein</fullName>
    </recommendedName>
</protein>
<dbReference type="InterPro" id="IPR013830">
    <property type="entry name" value="SGNH_hydro"/>
</dbReference>